<feature type="region of interest" description="Disordered" evidence="1">
    <location>
        <begin position="94"/>
        <end position="131"/>
    </location>
</feature>
<feature type="compositionally biased region" description="Basic and acidic residues" evidence="1">
    <location>
        <begin position="118"/>
        <end position="131"/>
    </location>
</feature>
<dbReference type="AlphaFoldDB" id="A0AAV7UWT0"/>
<accession>A0AAV7UWT0</accession>
<feature type="region of interest" description="Disordered" evidence="1">
    <location>
        <begin position="1"/>
        <end position="27"/>
    </location>
</feature>
<sequence length="131" mass="13943">MPVVRVTSGRREEGEAGGVSRSRRGETRGHACLAWVSSTTCARAAPGGAQACESARGREPERESAARGLCLSLVPDALVLGNYRIKLGARTWSAAEAAREPRQQEVSARAGSVAPSHTDTDRRLDLEAEFP</sequence>
<evidence type="ECO:0000256" key="1">
    <source>
        <dbReference type="SAM" id="MobiDB-lite"/>
    </source>
</evidence>
<keyword evidence="3" id="KW-1185">Reference proteome</keyword>
<reference evidence="2" key="1">
    <citation type="journal article" date="2022" name="bioRxiv">
        <title>Sequencing and chromosome-scale assembly of the giantPleurodeles waltlgenome.</title>
        <authorList>
            <person name="Brown T."/>
            <person name="Elewa A."/>
            <person name="Iarovenko S."/>
            <person name="Subramanian E."/>
            <person name="Araus A.J."/>
            <person name="Petzold A."/>
            <person name="Susuki M."/>
            <person name="Suzuki K.-i.T."/>
            <person name="Hayashi T."/>
            <person name="Toyoda A."/>
            <person name="Oliveira C."/>
            <person name="Osipova E."/>
            <person name="Leigh N.D."/>
            <person name="Simon A."/>
            <person name="Yun M.H."/>
        </authorList>
    </citation>
    <scope>NUCLEOTIDE SEQUENCE</scope>
    <source>
        <strain evidence="2">20211129_DDA</strain>
        <tissue evidence="2">Liver</tissue>
    </source>
</reference>
<proteinExistence type="predicted"/>
<dbReference type="Proteomes" id="UP001066276">
    <property type="component" value="Chromosome 2_2"/>
</dbReference>
<gene>
    <name evidence="2" type="ORF">NDU88_001434</name>
</gene>
<organism evidence="2 3">
    <name type="scientific">Pleurodeles waltl</name>
    <name type="common">Iberian ribbed newt</name>
    <dbReference type="NCBI Taxonomy" id="8319"/>
    <lineage>
        <taxon>Eukaryota</taxon>
        <taxon>Metazoa</taxon>
        <taxon>Chordata</taxon>
        <taxon>Craniata</taxon>
        <taxon>Vertebrata</taxon>
        <taxon>Euteleostomi</taxon>
        <taxon>Amphibia</taxon>
        <taxon>Batrachia</taxon>
        <taxon>Caudata</taxon>
        <taxon>Salamandroidea</taxon>
        <taxon>Salamandridae</taxon>
        <taxon>Pleurodelinae</taxon>
        <taxon>Pleurodeles</taxon>
    </lineage>
</organism>
<comment type="caution">
    <text evidence="2">The sequence shown here is derived from an EMBL/GenBank/DDBJ whole genome shotgun (WGS) entry which is preliminary data.</text>
</comment>
<evidence type="ECO:0000313" key="2">
    <source>
        <dbReference type="EMBL" id="KAJ1192122.1"/>
    </source>
</evidence>
<evidence type="ECO:0000313" key="3">
    <source>
        <dbReference type="Proteomes" id="UP001066276"/>
    </source>
</evidence>
<protein>
    <submittedName>
        <fullName evidence="2">Uncharacterized protein</fullName>
    </submittedName>
</protein>
<dbReference type="EMBL" id="JANPWB010000004">
    <property type="protein sequence ID" value="KAJ1192122.1"/>
    <property type="molecule type" value="Genomic_DNA"/>
</dbReference>
<name>A0AAV7UWT0_PLEWA</name>